<proteinExistence type="predicted"/>
<comment type="caution">
    <text evidence="2">The sequence shown here is derived from an EMBL/GenBank/DDBJ whole genome shotgun (WGS) entry which is preliminary data.</text>
</comment>
<dbReference type="InterPro" id="IPR016181">
    <property type="entry name" value="Acyl_CoA_acyltransferase"/>
</dbReference>
<dbReference type="InterPro" id="IPR031165">
    <property type="entry name" value="GNAT_YJDJ"/>
</dbReference>
<sequence>MITQETNRFVITDDGHRAGHTDYRDHNGERLFFHTEIGPEFGGRGLAGRLVEGALEQTDLPVVAICPFVRGWLEKNDHTHTWRTPTPADITWLQKELSR</sequence>
<reference evidence="2 3" key="1">
    <citation type="journal article" date="2020" name="Biotechnol. Biofuels">
        <title>New insights from the biogas microbiome by comprehensive genome-resolved metagenomics of nearly 1600 species originating from multiple anaerobic digesters.</title>
        <authorList>
            <person name="Campanaro S."/>
            <person name="Treu L."/>
            <person name="Rodriguez-R L.M."/>
            <person name="Kovalovszki A."/>
            <person name="Ziels R.M."/>
            <person name="Maus I."/>
            <person name="Zhu X."/>
            <person name="Kougias P.G."/>
            <person name="Basile A."/>
            <person name="Luo G."/>
            <person name="Schluter A."/>
            <person name="Konstantinidis K.T."/>
            <person name="Angelidaki I."/>
        </authorList>
    </citation>
    <scope>NUCLEOTIDE SEQUENCE [LARGE SCALE GENOMIC DNA]</scope>
    <source>
        <strain evidence="2">AS23ysBPME_344</strain>
    </source>
</reference>
<organism evidence="2 3">
    <name type="scientific">Corynebacterium pollutisoli</name>
    <dbReference type="NCBI Taxonomy" id="1610489"/>
    <lineage>
        <taxon>Bacteria</taxon>
        <taxon>Bacillati</taxon>
        <taxon>Actinomycetota</taxon>
        <taxon>Actinomycetes</taxon>
        <taxon>Mycobacteriales</taxon>
        <taxon>Corynebacteriaceae</taxon>
        <taxon>Corynebacterium</taxon>
    </lineage>
</organism>
<accession>A0A7X8RH22</accession>
<dbReference type="Gene3D" id="3.40.630.30">
    <property type="match status" value="1"/>
</dbReference>
<dbReference type="EMBL" id="JAAYSN010000327">
    <property type="protein sequence ID" value="NLP40379.1"/>
    <property type="molecule type" value="Genomic_DNA"/>
</dbReference>
<keyword evidence="2" id="KW-0808">Transferase</keyword>
<evidence type="ECO:0000313" key="3">
    <source>
        <dbReference type="Proteomes" id="UP000568696"/>
    </source>
</evidence>
<name>A0A7X8RH22_9CORY</name>
<evidence type="ECO:0000259" key="1">
    <source>
        <dbReference type="PROSITE" id="PS51729"/>
    </source>
</evidence>
<dbReference type="SUPFAM" id="SSF55729">
    <property type="entry name" value="Acyl-CoA N-acyltransferases (Nat)"/>
    <property type="match status" value="1"/>
</dbReference>
<dbReference type="GO" id="GO:0016740">
    <property type="term" value="F:transferase activity"/>
    <property type="evidence" value="ECO:0007669"/>
    <property type="project" value="UniProtKB-KW"/>
</dbReference>
<dbReference type="Pfam" id="PF14542">
    <property type="entry name" value="Acetyltransf_CG"/>
    <property type="match status" value="1"/>
</dbReference>
<protein>
    <submittedName>
        <fullName evidence="2">N-acetyltransferase</fullName>
    </submittedName>
</protein>
<evidence type="ECO:0000313" key="2">
    <source>
        <dbReference type="EMBL" id="NLP40379.1"/>
    </source>
</evidence>
<gene>
    <name evidence="2" type="ORF">GX356_11840</name>
</gene>
<dbReference type="PROSITE" id="PS51729">
    <property type="entry name" value="GNAT_YJDJ"/>
    <property type="match status" value="1"/>
</dbReference>
<feature type="domain" description="N-acetyltransferase" evidence="1">
    <location>
        <begin position="1"/>
        <end position="84"/>
    </location>
</feature>
<dbReference type="Proteomes" id="UP000568696">
    <property type="component" value="Unassembled WGS sequence"/>
</dbReference>
<dbReference type="AlphaFoldDB" id="A0A7X8RH22"/>